<gene>
    <name evidence="2" type="ORF">A7J05_23980</name>
</gene>
<evidence type="ECO:0008006" key="4">
    <source>
        <dbReference type="Google" id="ProtNLM"/>
    </source>
</evidence>
<protein>
    <recommendedName>
        <fullName evidence="4">PknH-like extracellular domain-containing protein</fullName>
    </recommendedName>
</protein>
<sequence length="220" mass="22694">MLVTMAALGGCQLLDRSGDGGGGSVADDGRTYELTAPSTVLGGAYKKVDSIGGVAVRSSELKGMRSLGVAHPEAVTAMYLAGKGSGQRSISYSGVHGDVEDPEKVVDALFAEMERKVAESDGAATYVGSPEEFTPAGFKNGIMKCQTSEFRTSGPNPAAGEDGGERRTYRNPMCVWGDHSTVGYVSPTHAAAAARGDSPSLAATAKLTAELRADVRVTTE</sequence>
<reference evidence="2 3" key="1">
    <citation type="submission" date="2016-05" db="EMBL/GenBank/DDBJ databases">
        <authorList>
            <person name="Gu J."/>
        </authorList>
    </citation>
    <scope>NUCLEOTIDE SEQUENCE [LARGE SCALE GENOMIC DNA]</scope>
    <source>
        <strain evidence="2 3">ACCC40021</strain>
    </source>
</reference>
<dbReference type="Proteomes" id="UP000187191">
    <property type="component" value="Chromosome"/>
</dbReference>
<proteinExistence type="predicted"/>
<dbReference type="EMBL" id="CP015588">
    <property type="protein sequence ID" value="APY88337.1"/>
    <property type="molecule type" value="Genomic_DNA"/>
</dbReference>
<keyword evidence="3" id="KW-1185">Reference proteome</keyword>
<evidence type="ECO:0000313" key="3">
    <source>
        <dbReference type="Proteomes" id="UP000187191"/>
    </source>
</evidence>
<evidence type="ECO:0000256" key="1">
    <source>
        <dbReference type="SAM" id="MobiDB-lite"/>
    </source>
</evidence>
<accession>A0ABN4VN25</accession>
<evidence type="ECO:0000313" key="2">
    <source>
        <dbReference type="EMBL" id="APY88337.1"/>
    </source>
</evidence>
<name>A0ABN4VN25_9ACTN</name>
<feature type="region of interest" description="Disordered" evidence="1">
    <location>
        <begin position="148"/>
        <end position="167"/>
    </location>
</feature>
<organism evidence="2 3">
    <name type="scientific">Streptomyces alfalfae</name>
    <dbReference type="NCBI Taxonomy" id="1642299"/>
    <lineage>
        <taxon>Bacteria</taxon>
        <taxon>Bacillati</taxon>
        <taxon>Actinomycetota</taxon>
        <taxon>Actinomycetes</taxon>
        <taxon>Kitasatosporales</taxon>
        <taxon>Streptomycetaceae</taxon>
        <taxon>Streptomyces</taxon>
    </lineage>
</organism>